<keyword evidence="3" id="KW-0812">Transmembrane</keyword>
<evidence type="ECO:0000256" key="4">
    <source>
        <dbReference type="ARBA" id="ARBA00022989"/>
    </source>
</evidence>
<evidence type="ECO:0000256" key="3">
    <source>
        <dbReference type="ARBA" id="ARBA00022692"/>
    </source>
</evidence>
<comment type="subcellular location">
    <subcellularLocation>
        <location evidence="1">Cell membrane</location>
        <topology evidence="1">Multi-pass membrane protein</topology>
    </subcellularLocation>
</comment>
<dbReference type="AlphaFoldDB" id="A0A381Y8U1"/>
<dbReference type="InterPro" id="IPR000917">
    <property type="entry name" value="Sulfatase_N"/>
</dbReference>
<keyword evidence="5" id="KW-0472">Membrane</keyword>
<evidence type="ECO:0000256" key="1">
    <source>
        <dbReference type="ARBA" id="ARBA00004651"/>
    </source>
</evidence>
<dbReference type="InterPro" id="IPR017850">
    <property type="entry name" value="Alkaline_phosphatase_core_sf"/>
</dbReference>
<dbReference type="PANTHER" id="PTHR47371">
    <property type="entry name" value="LIPOTEICHOIC ACID SYNTHASE"/>
    <property type="match status" value="1"/>
</dbReference>
<dbReference type="Gene3D" id="3.40.720.10">
    <property type="entry name" value="Alkaline Phosphatase, subunit A"/>
    <property type="match status" value="1"/>
</dbReference>
<feature type="domain" description="Sulfatase N-terminal" evidence="6">
    <location>
        <begin position="80"/>
        <end position="355"/>
    </location>
</feature>
<dbReference type="InterPro" id="IPR050448">
    <property type="entry name" value="OpgB/LTA_synthase_biosynth"/>
</dbReference>
<dbReference type="SUPFAM" id="SSF53649">
    <property type="entry name" value="Alkaline phosphatase-like"/>
    <property type="match status" value="1"/>
</dbReference>
<dbReference type="GO" id="GO:0005886">
    <property type="term" value="C:plasma membrane"/>
    <property type="evidence" value="ECO:0007669"/>
    <property type="project" value="UniProtKB-SubCell"/>
</dbReference>
<reference evidence="7" key="1">
    <citation type="submission" date="2018-05" db="EMBL/GenBank/DDBJ databases">
        <authorList>
            <person name="Lanie J.A."/>
            <person name="Ng W.-L."/>
            <person name="Kazmierczak K.M."/>
            <person name="Andrzejewski T.M."/>
            <person name="Davidsen T.M."/>
            <person name="Wayne K.J."/>
            <person name="Tettelin H."/>
            <person name="Glass J.I."/>
            <person name="Rusch D."/>
            <person name="Podicherti R."/>
            <person name="Tsui H.-C.T."/>
            <person name="Winkler M.E."/>
        </authorList>
    </citation>
    <scope>NUCLEOTIDE SEQUENCE</scope>
</reference>
<evidence type="ECO:0000256" key="5">
    <source>
        <dbReference type="ARBA" id="ARBA00023136"/>
    </source>
</evidence>
<protein>
    <recommendedName>
        <fullName evidence="6">Sulfatase N-terminal domain-containing protein</fullName>
    </recommendedName>
</protein>
<dbReference type="PANTHER" id="PTHR47371:SF3">
    <property type="entry name" value="PHOSPHOGLYCEROL TRANSFERASE I"/>
    <property type="match status" value="1"/>
</dbReference>
<evidence type="ECO:0000313" key="7">
    <source>
        <dbReference type="EMBL" id="SVA73438.1"/>
    </source>
</evidence>
<name>A0A381Y8U1_9ZZZZ</name>
<evidence type="ECO:0000259" key="6">
    <source>
        <dbReference type="Pfam" id="PF00884"/>
    </source>
</evidence>
<evidence type="ECO:0000256" key="2">
    <source>
        <dbReference type="ARBA" id="ARBA00022475"/>
    </source>
</evidence>
<dbReference type="EMBL" id="UINC01017650">
    <property type="protein sequence ID" value="SVA73438.1"/>
    <property type="molecule type" value="Genomic_DNA"/>
</dbReference>
<dbReference type="Pfam" id="PF00884">
    <property type="entry name" value="Sulfatase"/>
    <property type="match status" value="1"/>
</dbReference>
<dbReference type="Gene3D" id="3.30.1120.80">
    <property type="match status" value="1"/>
</dbReference>
<keyword evidence="4" id="KW-1133">Transmembrane helix</keyword>
<keyword evidence="2" id="KW-1003">Cell membrane</keyword>
<accession>A0A381Y8U1</accession>
<gene>
    <name evidence="7" type="ORF">METZ01_LOCUS126292</name>
</gene>
<dbReference type="CDD" id="cd16015">
    <property type="entry name" value="LTA_synthase"/>
    <property type="match status" value="1"/>
</dbReference>
<proteinExistence type="predicted"/>
<organism evidence="7">
    <name type="scientific">marine metagenome</name>
    <dbReference type="NCBI Taxonomy" id="408172"/>
    <lineage>
        <taxon>unclassified sequences</taxon>
        <taxon>metagenomes</taxon>
        <taxon>ecological metagenomes</taxon>
    </lineage>
</organism>
<sequence>MVGAIRGGDFKKSTRPINMVDANRHVNSSIQAGIVLNTPFCIIRTINKKSVKKVEYLSNEEVIQLVKPIKQYDRKVHEKPNVVLIIIESYGREYSGAFNPATKIKDYKSYTPFVDSLAQHSLIFTNAYANGYKSIHGMSSILSGIPSFKDAFTSTPYANQKIESLVSVLENFGYHTSFFHGAENGSMGFLGYSNILGIDKYFGRNEYNNDTDFDGYWGIWDEPFLQFMKEKLDEEKEPFFSTVFTISSHEPYIIPEKYKETFPEGDIIMHKCVRYTDYALRRFFDEAKKEHWYNNTLFVLVADHANLIYYPEYRKALNINTIPILFYHPDGRYNGINKLLAQQIDIYPTIVDMIGFNKPFRSWGRSLISDQEEPFIVRYSGYYYYFYDKYVCCFDGEKLIGFYELNDKAMKNNLINENKEMMFLMEKRCKAFIQDYMNKIIDSKLSENRF</sequence>